<accession>A0A4R5FAC2</accession>
<name>A0A4R5FAC2_9ACTN</name>
<reference evidence="4 5" key="1">
    <citation type="submission" date="2019-03" db="EMBL/GenBank/DDBJ databases">
        <title>Draft genome sequences of novel Actinobacteria.</title>
        <authorList>
            <person name="Sahin N."/>
            <person name="Ay H."/>
            <person name="Saygin H."/>
        </authorList>
    </citation>
    <scope>NUCLEOTIDE SEQUENCE [LARGE SCALE GENOMIC DNA]</scope>
    <source>
        <strain evidence="4 5">6K102</strain>
    </source>
</reference>
<dbReference type="PANTHER" id="PTHR43391">
    <property type="entry name" value="RETINOL DEHYDROGENASE-RELATED"/>
    <property type="match status" value="1"/>
</dbReference>
<dbReference type="RefSeq" id="WP_132633034.1">
    <property type="nucleotide sequence ID" value="NZ_SMLD01000068.1"/>
</dbReference>
<dbReference type="Gene3D" id="3.40.50.720">
    <property type="entry name" value="NAD(P)-binding Rossmann-like Domain"/>
    <property type="match status" value="1"/>
</dbReference>
<dbReference type="AlphaFoldDB" id="A0A4R5FAC2"/>
<dbReference type="InterPro" id="IPR036291">
    <property type="entry name" value="NAD(P)-bd_dom_sf"/>
</dbReference>
<dbReference type="Pfam" id="PF00106">
    <property type="entry name" value="adh_short"/>
    <property type="match status" value="1"/>
</dbReference>
<proteinExistence type="inferred from homology"/>
<comment type="caution">
    <text evidence="4">The sequence shown here is derived from an EMBL/GenBank/DDBJ whole genome shotgun (WGS) entry which is preliminary data.</text>
</comment>
<dbReference type="EMBL" id="SMLD01000068">
    <property type="protein sequence ID" value="TDE45159.1"/>
    <property type="molecule type" value="Genomic_DNA"/>
</dbReference>
<keyword evidence="2" id="KW-0560">Oxidoreductase</keyword>
<evidence type="ECO:0000313" key="4">
    <source>
        <dbReference type="EMBL" id="TDE45159.1"/>
    </source>
</evidence>
<keyword evidence="5" id="KW-1185">Reference proteome</keyword>
<evidence type="ECO:0000256" key="1">
    <source>
        <dbReference type="ARBA" id="ARBA00006484"/>
    </source>
</evidence>
<dbReference type="CDD" id="cd05233">
    <property type="entry name" value="SDR_c"/>
    <property type="match status" value="1"/>
</dbReference>
<dbReference type="PRINTS" id="PR00081">
    <property type="entry name" value="GDHRDH"/>
</dbReference>
<protein>
    <submittedName>
        <fullName evidence="4">SDR family NAD(P)-dependent oxidoreductase</fullName>
    </submittedName>
</protein>
<dbReference type="SUPFAM" id="SSF51735">
    <property type="entry name" value="NAD(P)-binding Rossmann-fold domains"/>
    <property type="match status" value="1"/>
</dbReference>
<dbReference type="PANTHER" id="PTHR43391:SF82">
    <property type="entry name" value="OXIDOREDUCTASE SADH-RELATED"/>
    <property type="match status" value="1"/>
</dbReference>
<comment type="similarity">
    <text evidence="1 3">Belongs to the short-chain dehydrogenases/reductases (SDR) family.</text>
</comment>
<gene>
    <name evidence="4" type="ORF">E1295_24495</name>
</gene>
<sequence length="292" mass="31146">MSTESARMNDANGIADFEGRVAFVTGGARGIGRGIVRALLRRGVNVAIADISAAALDEVRAKFGEPQDRVRTYRLDVSDRDAYAEVGAAVAGDLGEVTLLFNNAGVIDSVSPSRLNYRMWDHVMGINLTGVYNGIQTFVPAMLASSRRCHVVNTASEAGLLEAGSGFLYHASKYAVVGMSESLRRELAHSGVGVSVLLPGPVATDIVQNARHLRPDAAPVHSARVIEILDTAHHMLKESGTRPDGVGELVLDAVEHDRPYVATRNELSDLLDARNAELRAAMEHAEALLAAS</sequence>
<dbReference type="InterPro" id="IPR002347">
    <property type="entry name" value="SDR_fam"/>
</dbReference>
<evidence type="ECO:0000256" key="3">
    <source>
        <dbReference type="RuleBase" id="RU000363"/>
    </source>
</evidence>
<dbReference type="Proteomes" id="UP000295136">
    <property type="component" value="Unassembled WGS sequence"/>
</dbReference>
<dbReference type="GO" id="GO:0016491">
    <property type="term" value="F:oxidoreductase activity"/>
    <property type="evidence" value="ECO:0007669"/>
    <property type="project" value="UniProtKB-KW"/>
</dbReference>
<evidence type="ECO:0000256" key="2">
    <source>
        <dbReference type="ARBA" id="ARBA00023002"/>
    </source>
</evidence>
<organism evidence="4 5">
    <name type="scientific">Nonomuraea mesophila</name>
    <dbReference type="NCBI Taxonomy" id="2530382"/>
    <lineage>
        <taxon>Bacteria</taxon>
        <taxon>Bacillati</taxon>
        <taxon>Actinomycetota</taxon>
        <taxon>Actinomycetes</taxon>
        <taxon>Streptosporangiales</taxon>
        <taxon>Streptosporangiaceae</taxon>
        <taxon>Nonomuraea</taxon>
    </lineage>
</organism>
<dbReference type="PRINTS" id="PR00080">
    <property type="entry name" value="SDRFAMILY"/>
</dbReference>
<evidence type="ECO:0000313" key="5">
    <source>
        <dbReference type="Proteomes" id="UP000295136"/>
    </source>
</evidence>